<proteinExistence type="inferred from homology"/>
<evidence type="ECO:0000256" key="4">
    <source>
        <dbReference type="ARBA" id="ARBA00022792"/>
    </source>
</evidence>
<feature type="binding site" evidence="9">
    <location>
        <position position="191"/>
    </location>
    <ligand>
        <name>Cu cation</name>
        <dbReference type="ChEBI" id="CHEBI:23378"/>
    </ligand>
</feature>
<evidence type="ECO:0000313" key="13">
    <source>
        <dbReference type="EnsemblMetazoa" id="SMAR010379-PA"/>
    </source>
</evidence>
<dbReference type="Gene3D" id="3.40.30.10">
    <property type="entry name" value="Glutaredoxin"/>
    <property type="match status" value="1"/>
</dbReference>
<keyword evidence="11" id="KW-1133">Transmembrane helix</keyword>
<dbReference type="PROSITE" id="PS51352">
    <property type="entry name" value="THIOREDOXIN_2"/>
    <property type="match status" value="1"/>
</dbReference>
<dbReference type="EnsemblMetazoa" id="SMAR010379-RA">
    <property type="protein sequence ID" value="SMAR010379-PA"/>
    <property type="gene ID" value="SMAR010379"/>
</dbReference>
<dbReference type="HOGENOM" id="CLU_050131_0_3_1"/>
<dbReference type="SUPFAM" id="SSF52833">
    <property type="entry name" value="Thioredoxin-like"/>
    <property type="match status" value="1"/>
</dbReference>
<dbReference type="CDD" id="cd02968">
    <property type="entry name" value="SCO"/>
    <property type="match status" value="1"/>
</dbReference>
<feature type="disulfide bond" description="Redox-active" evidence="10">
    <location>
        <begin position="100"/>
        <end position="104"/>
    </location>
</feature>
<sequence length="236" mass="27174">MRRVSQLSRNYQKATKEKEKEWPITWKSLFVTFAIGGAITGGVMYVRREKEMKIERERRRVLGKASIGGHFDLIDHNGKPCSSRDFFGKWILLYFGFTHCPDICPDEIEKMVNVVDSLEKNPNLAPVQPLFISVDPDRDSVPVVAGYIKEFSPKLIGLTGTQEQINKVAKSFRVYYSAGPKDVDADYIVDHTIIIYLIDPEGRFVDYYGQTRTYEQVADAVQLQMLKYESLKSKWF</sequence>
<dbReference type="GO" id="GO:0005507">
    <property type="term" value="F:copper ion binding"/>
    <property type="evidence" value="ECO:0007669"/>
    <property type="project" value="InterPro"/>
</dbReference>
<evidence type="ECO:0000256" key="9">
    <source>
        <dbReference type="PIRSR" id="PIRSR037736-1"/>
    </source>
</evidence>
<dbReference type="InterPro" id="IPR017276">
    <property type="entry name" value="Synth_of_cyt-c-oxidase_Sco1/2"/>
</dbReference>
<feature type="domain" description="Thioredoxin" evidence="12">
    <location>
        <begin position="62"/>
        <end position="226"/>
    </location>
</feature>
<evidence type="ECO:0000256" key="1">
    <source>
        <dbReference type="ARBA" id="ARBA00004273"/>
    </source>
</evidence>
<comment type="subcellular location">
    <subcellularLocation>
        <location evidence="1 8">Mitochondrion inner membrane</location>
    </subcellularLocation>
</comment>
<dbReference type="OMA" id="CRAFRVY"/>
<dbReference type="PANTHER" id="PTHR12151">
    <property type="entry name" value="ELECTRON TRANSPORT PROTIN SCO1/SENC FAMILY MEMBER"/>
    <property type="match status" value="1"/>
</dbReference>
<dbReference type="GO" id="GO:0016531">
    <property type="term" value="F:copper chaperone activity"/>
    <property type="evidence" value="ECO:0007669"/>
    <property type="project" value="InterPro"/>
</dbReference>
<evidence type="ECO:0000259" key="12">
    <source>
        <dbReference type="PROSITE" id="PS51352"/>
    </source>
</evidence>
<keyword evidence="10" id="KW-1015">Disulfide bond</keyword>
<keyword evidence="14" id="KW-1185">Reference proteome</keyword>
<name>T1J9I2_STRMM</name>
<dbReference type="PANTHER" id="PTHR12151:SF5">
    <property type="entry name" value="AT19154P"/>
    <property type="match status" value="1"/>
</dbReference>
<protein>
    <recommendedName>
        <fullName evidence="12">Thioredoxin domain-containing protein</fullName>
    </recommendedName>
</protein>
<keyword evidence="3 8" id="KW-0479">Metal-binding</keyword>
<dbReference type="EMBL" id="JH431975">
    <property type="status" value="NOT_ANNOTATED_CDS"/>
    <property type="molecule type" value="Genomic_DNA"/>
</dbReference>
<dbReference type="InterPro" id="IPR003782">
    <property type="entry name" value="SCO1/SenC"/>
</dbReference>
<evidence type="ECO:0000256" key="6">
    <source>
        <dbReference type="ARBA" id="ARBA00023128"/>
    </source>
</evidence>
<dbReference type="GO" id="GO:0033617">
    <property type="term" value="P:mitochondrial respiratory chain complex IV assembly"/>
    <property type="evidence" value="ECO:0007669"/>
    <property type="project" value="TreeGrafter"/>
</dbReference>
<dbReference type="InterPro" id="IPR036249">
    <property type="entry name" value="Thioredoxin-like_sf"/>
</dbReference>
<feature type="binding site" evidence="9">
    <location>
        <position position="100"/>
    </location>
    <ligand>
        <name>Cu cation</name>
        <dbReference type="ChEBI" id="CHEBI:23378"/>
    </ligand>
</feature>
<dbReference type="GO" id="GO:0005743">
    <property type="term" value="C:mitochondrial inner membrane"/>
    <property type="evidence" value="ECO:0007669"/>
    <property type="project" value="UniProtKB-SubCell"/>
</dbReference>
<organism evidence="13 14">
    <name type="scientific">Strigamia maritima</name>
    <name type="common">European centipede</name>
    <name type="synonym">Geophilus maritimus</name>
    <dbReference type="NCBI Taxonomy" id="126957"/>
    <lineage>
        <taxon>Eukaryota</taxon>
        <taxon>Metazoa</taxon>
        <taxon>Ecdysozoa</taxon>
        <taxon>Arthropoda</taxon>
        <taxon>Myriapoda</taxon>
        <taxon>Chilopoda</taxon>
        <taxon>Pleurostigmophora</taxon>
        <taxon>Geophilomorpha</taxon>
        <taxon>Linotaeniidae</taxon>
        <taxon>Strigamia</taxon>
    </lineage>
</organism>
<evidence type="ECO:0000256" key="10">
    <source>
        <dbReference type="PIRSR" id="PIRSR603782-2"/>
    </source>
</evidence>
<dbReference type="PIRSF" id="PIRSF037736">
    <property type="entry name" value="SCO1"/>
    <property type="match status" value="1"/>
</dbReference>
<feature type="binding site" evidence="9">
    <location>
        <position position="104"/>
    </location>
    <ligand>
        <name>Cu cation</name>
        <dbReference type="ChEBI" id="CHEBI:23378"/>
    </ligand>
</feature>
<accession>T1J9I2</accession>
<evidence type="ECO:0000256" key="3">
    <source>
        <dbReference type="ARBA" id="ARBA00022723"/>
    </source>
</evidence>
<keyword evidence="8" id="KW-0143">Chaperone</keyword>
<evidence type="ECO:0000256" key="11">
    <source>
        <dbReference type="SAM" id="Phobius"/>
    </source>
</evidence>
<evidence type="ECO:0000256" key="8">
    <source>
        <dbReference type="PIRNR" id="PIRNR037736"/>
    </source>
</evidence>
<dbReference type="InterPro" id="IPR013766">
    <property type="entry name" value="Thioredoxin_domain"/>
</dbReference>
<dbReference type="PhylomeDB" id="T1J9I2"/>
<evidence type="ECO:0000256" key="2">
    <source>
        <dbReference type="ARBA" id="ARBA00010996"/>
    </source>
</evidence>
<dbReference type="FunFam" id="3.40.30.10:FF:000013">
    <property type="entry name" value="Blast:Protein SCO1 homolog, mitochondrial"/>
    <property type="match status" value="1"/>
</dbReference>
<dbReference type="AlphaFoldDB" id="T1J9I2"/>
<keyword evidence="7 11" id="KW-0472">Membrane</keyword>
<reference evidence="14" key="1">
    <citation type="submission" date="2011-05" db="EMBL/GenBank/DDBJ databases">
        <authorList>
            <person name="Richards S.R."/>
            <person name="Qu J."/>
            <person name="Jiang H."/>
            <person name="Jhangiani S.N."/>
            <person name="Agravi P."/>
            <person name="Goodspeed R."/>
            <person name="Gross S."/>
            <person name="Mandapat C."/>
            <person name="Jackson L."/>
            <person name="Mathew T."/>
            <person name="Pu L."/>
            <person name="Thornton R."/>
            <person name="Saada N."/>
            <person name="Wilczek-Boney K.B."/>
            <person name="Lee S."/>
            <person name="Kovar C."/>
            <person name="Wu Y."/>
            <person name="Scherer S.E."/>
            <person name="Worley K.C."/>
            <person name="Muzny D.M."/>
            <person name="Gibbs R."/>
        </authorList>
    </citation>
    <scope>NUCLEOTIDE SEQUENCE</scope>
    <source>
        <strain evidence="14">Brora</strain>
    </source>
</reference>
<dbReference type="STRING" id="126957.T1J9I2"/>
<dbReference type="eggNOG" id="KOG2792">
    <property type="taxonomic scope" value="Eukaryota"/>
</dbReference>
<comment type="subunit">
    <text evidence="8">Homodimer.</text>
</comment>
<keyword evidence="5 8" id="KW-0186">Copper</keyword>
<keyword evidence="6 8" id="KW-0496">Mitochondrion</keyword>
<feature type="transmembrane region" description="Helical" evidence="11">
    <location>
        <begin position="24"/>
        <end position="46"/>
    </location>
</feature>
<evidence type="ECO:0000256" key="5">
    <source>
        <dbReference type="ARBA" id="ARBA00023008"/>
    </source>
</evidence>
<keyword evidence="4 8" id="KW-0999">Mitochondrion inner membrane</keyword>
<dbReference type="Proteomes" id="UP000014500">
    <property type="component" value="Unassembled WGS sequence"/>
</dbReference>
<keyword evidence="11" id="KW-0812">Transmembrane</keyword>
<evidence type="ECO:0000313" key="14">
    <source>
        <dbReference type="Proteomes" id="UP000014500"/>
    </source>
</evidence>
<evidence type="ECO:0000256" key="7">
    <source>
        <dbReference type="ARBA" id="ARBA00023136"/>
    </source>
</evidence>
<comment type="function">
    <text evidence="8">Copper metallochaperone essential for the synthesis and maturation of cytochrome c oxidase subunit II (MT-CO2/COX2) by facilitating the incorporation of copper into the Cu(A) site of MT-CO2/COX2.</text>
</comment>
<reference evidence="13" key="2">
    <citation type="submission" date="2015-02" db="UniProtKB">
        <authorList>
            <consortium name="EnsemblMetazoa"/>
        </authorList>
    </citation>
    <scope>IDENTIFICATION</scope>
</reference>
<dbReference type="GO" id="GO:0006878">
    <property type="term" value="P:intracellular copper ion homeostasis"/>
    <property type="evidence" value="ECO:0007669"/>
    <property type="project" value="UniProtKB-UniRule"/>
</dbReference>
<dbReference type="Pfam" id="PF02630">
    <property type="entry name" value="SCO1-SenC"/>
    <property type="match status" value="1"/>
</dbReference>
<comment type="similarity">
    <text evidence="2 8">Belongs to the SCO1/2 family.</text>
</comment>